<proteinExistence type="predicted"/>
<reference evidence="2 4" key="3">
    <citation type="submission" date="2019-01" db="EMBL/GenBank/DDBJ databases">
        <title>Complete genome sequence of Erythrobacter flavus KJ5.</title>
        <authorList>
            <person name="Kanesaki Y."/>
            <person name="Brotosudarmo T."/>
            <person name="Moriuchi R."/>
            <person name="Awai K."/>
        </authorList>
    </citation>
    <scope>NUCLEOTIDE SEQUENCE [LARGE SCALE GENOMIC DNA]</scope>
    <source>
        <strain evidence="2 4">KJ5</strain>
    </source>
</reference>
<evidence type="ECO:0000313" key="4">
    <source>
        <dbReference type="Proteomes" id="UP000290057"/>
    </source>
</evidence>
<dbReference type="EMBL" id="CP032228">
    <property type="protein sequence ID" value="QFI62360.1"/>
    <property type="molecule type" value="Genomic_DNA"/>
</dbReference>
<dbReference type="EMBL" id="AP019389">
    <property type="protein sequence ID" value="BBI19546.1"/>
    <property type="molecule type" value="Genomic_DNA"/>
</dbReference>
<feature type="transmembrane region" description="Helical" evidence="1">
    <location>
        <begin position="39"/>
        <end position="59"/>
    </location>
</feature>
<evidence type="ECO:0000313" key="5">
    <source>
        <dbReference type="Proteomes" id="UP000325385"/>
    </source>
</evidence>
<evidence type="ECO:0008006" key="6">
    <source>
        <dbReference type="Google" id="ProtNLM"/>
    </source>
</evidence>
<organism evidence="2 4">
    <name type="scientific">Qipengyuania flava</name>
    <dbReference type="NCBI Taxonomy" id="192812"/>
    <lineage>
        <taxon>Bacteria</taxon>
        <taxon>Pseudomonadati</taxon>
        <taxon>Pseudomonadota</taxon>
        <taxon>Alphaproteobacteria</taxon>
        <taxon>Sphingomonadales</taxon>
        <taxon>Erythrobacteraceae</taxon>
        <taxon>Qipengyuania</taxon>
    </lineage>
</organism>
<keyword evidence="1" id="KW-0472">Membrane</keyword>
<reference evidence="5" key="1">
    <citation type="submission" date="2018-09" db="EMBL/GenBank/DDBJ databases">
        <title>Nocardia yunnanensis sp. nov., an actinomycete isolated from a soil sample.</title>
        <authorList>
            <person name="Zhang J."/>
        </authorList>
    </citation>
    <scope>NUCLEOTIDE SEQUENCE [LARGE SCALE GENOMIC DNA]</scope>
    <source>
        <strain evidence="5">21-3</strain>
    </source>
</reference>
<evidence type="ECO:0000256" key="1">
    <source>
        <dbReference type="SAM" id="Phobius"/>
    </source>
</evidence>
<accession>A0A3T1CEZ2</accession>
<protein>
    <recommendedName>
        <fullName evidence="6">DUF3784 domain-containing protein</fullName>
    </recommendedName>
</protein>
<evidence type="ECO:0000313" key="2">
    <source>
        <dbReference type="EMBL" id="BBI19546.1"/>
    </source>
</evidence>
<keyword evidence="1" id="KW-1133">Transmembrane helix</keyword>
<dbReference type="Proteomes" id="UP000290057">
    <property type="component" value="Chromosome"/>
</dbReference>
<dbReference type="Proteomes" id="UP000325385">
    <property type="component" value="Chromosome"/>
</dbReference>
<sequence>MTIGILFILGIANFALHRAMLDSDHPLLASLPPALRANGGRLSLAFEFLILLLAMLLAANGWPSAAWVYALYTLINAGTAWVLLGGSD</sequence>
<evidence type="ECO:0000313" key="3">
    <source>
        <dbReference type="EMBL" id="QFI62360.1"/>
    </source>
</evidence>
<dbReference type="RefSeq" id="WP_067465310.1">
    <property type="nucleotide sequence ID" value="NZ_AP019389.1"/>
</dbReference>
<dbReference type="GeneID" id="69696269"/>
<keyword evidence="1" id="KW-0812">Transmembrane</keyword>
<reference evidence="3" key="2">
    <citation type="submission" date="2018-09" db="EMBL/GenBank/DDBJ databases">
        <authorList>
            <person name="Zhang J."/>
        </authorList>
    </citation>
    <scope>NUCLEOTIDE SEQUENCE</scope>
    <source>
        <strain evidence="3">21-3</strain>
    </source>
</reference>
<keyword evidence="4" id="KW-1185">Reference proteome</keyword>
<name>A0A3T1CEZ2_9SPHN</name>
<feature type="transmembrane region" description="Helical" evidence="1">
    <location>
        <begin position="66"/>
        <end position="84"/>
    </location>
</feature>
<dbReference type="AlphaFoldDB" id="A0A3T1CEZ2"/>
<gene>
    <name evidence="3" type="ORF">D0Y83_03085</name>
    <name evidence="2" type="ORF">EKJ_03930</name>
</gene>